<accession>A0A1B8QC87</accession>
<evidence type="ECO:0000256" key="6">
    <source>
        <dbReference type="ARBA" id="ARBA00023136"/>
    </source>
</evidence>
<sequence length="311" mass="35382">MIVLTLIHPQPNPVALDLGFVQAHWYGLMYLLAFAFAYGLAWYRTKRRADWTPDMVADLVFYGAMGVILGGRIGYVLLYQFSEFLANPLYLFKIQQGGMSFHGGFVGVLLAMLLFARKYKKPIFNVLDFIAPCVPTGLLFGRIGNFINGELWGRVSEGGYSWLMLFPQAANADYEQLSLHPAWQRIAENVNGYWLLPRHPSQLYQAFTEGVLLFVLLWWFAAKPRPRMAVSGVFLLGYGVARFCTEFFRQPDVGYELFFGWMSKGQLYSLPMVIFGVLLLWQAYRRPIYDGLPASHPLAHTHGAHTQGTRT</sequence>
<comment type="function">
    <text evidence="7">Catalyzes the transfer of the diacylglyceryl group from phosphatidylglycerol to the sulfhydryl group of the N-terminal cysteine of a prolipoprotein, the first step in the formation of mature lipoproteins.</text>
</comment>
<dbReference type="EMBL" id="LZMZ01000018">
    <property type="protein sequence ID" value="OBX78276.1"/>
    <property type="molecule type" value="Genomic_DNA"/>
</dbReference>
<feature type="binding site" evidence="7">
    <location>
        <position position="142"/>
    </location>
    <ligand>
        <name>a 1,2-diacyl-sn-glycero-3-phospho-(1'-sn-glycerol)</name>
        <dbReference type="ChEBI" id="CHEBI:64716"/>
    </ligand>
</feature>
<keyword evidence="2 7" id="KW-1003">Cell membrane</keyword>
<dbReference type="NCBIfam" id="TIGR00544">
    <property type="entry name" value="lgt"/>
    <property type="match status" value="1"/>
</dbReference>
<evidence type="ECO:0000256" key="4">
    <source>
        <dbReference type="ARBA" id="ARBA00022692"/>
    </source>
</evidence>
<feature type="transmembrane region" description="Helical" evidence="7">
    <location>
        <begin position="203"/>
        <end position="221"/>
    </location>
</feature>
<feature type="transmembrane region" description="Helical" evidence="7">
    <location>
        <begin position="23"/>
        <end position="43"/>
    </location>
</feature>
<keyword evidence="4 7" id="KW-0812">Transmembrane</keyword>
<dbReference type="UniPathway" id="UPA00664"/>
<proteinExistence type="inferred from homology"/>
<evidence type="ECO:0000256" key="1">
    <source>
        <dbReference type="ARBA" id="ARBA00007150"/>
    </source>
</evidence>
<dbReference type="GO" id="GO:0005886">
    <property type="term" value="C:plasma membrane"/>
    <property type="evidence" value="ECO:0007669"/>
    <property type="project" value="UniProtKB-SubCell"/>
</dbReference>
<feature type="transmembrane region" description="Helical" evidence="7">
    <location>
        <begin position="228"/>
        <end position="248"/>
    </location>
</feature>
<keyword evidence="5 7" id="KW-1133">Transmembrane helix</keyword>
<comment type="pathway">
    <text evidence="7">Protein modification; lipoprotein biosynthesis (diacylglyceryl transfer).</text>
</comment>
<dbReference type="PANTHER" id="PTHR30589">
    <property type="entry name" value="PROLIPOPROTEIN DIACYLGLYCERYL TRANSFERASE"/>
    <property type="match status" value="1"/>
</dbReference>
<keyword evidence="8" id="KW-0449">Lipoprotein</keyword>
<gene>
    <name evidence="7" type="primary">lgt</name>
    <name evidence="8" type="ORF">A9308_06695</name>
</gene>
<dbReference type="PANTHER" id="PTHR30589:SF0">
    <property type="entry name" value="PHOSPHATIDYLGLYCEROL--PROLIPOPROTEIN DIACYLGLYCERYL TRANSFERASE"/>
    <property type="match status" value="1"/>
</dbReference>
<keyword evidence="3 7" id="KW-0808">Transferase</keyword>
<dbReference type="GO" id="GO:0042158">
    <property type="term" value="P:lipoprotein biosynthetic process"/>
    <property type="evidence" value="ECO:0007669"/>
    <property type="project" value="UniProtKB-UniRule"/>
</dbReference>
<keyword evidence="6 7" id="KW-0472">Membrane</keyword>
<name>A0A1B8QC87_9GAMM</name>
<evidence type="ECO:0000313" key="8">
    <source>
        <dbReference type="EMBL" id="OBX78276.1"/>
    </source>
</evidence>
<evidence type="ECO:0000256" key="5">
    <source>
        <dbReference type="ARBA" id="ARBA00022989"/>
    </source>
</evidence>
<feature type="transmembrane region" description="Helical" evidence="7">
    <location>
        <begin position="123"/>
        <end position="143"/>
    </location>
</feature>
<dbReference type="Proteomes" id="UP000092508">
    <property type="component" value="Unassembled WGS sequence"/>
</dbReference>
<comment type="subcellular location">
    <subcellularLocation>
        <location evidence="7">Cell membrane</location>
        <topology evidence="7">Multi-pass membrane protein</topology>
    </subcellularLocation>
</comment>
<evidence type="ECO:0000256" key="2">
    <source>
        <dbReference type="ARBA" id="ARBA00022475"/>
    </source>
</evidence>
<dbReference type="AlphaFoldDB" id="A0A1B8QC87"/>
<dbReference type="InterPro" id="IPR001640">
    <property type="entry name" value="Lgt"/>
</dbReference>
<protein>
    <recommendedName>
        <fullName evidence="7">Phosphatidylglycerol--prolipoprotein diacylglyceryl transferase</fullName>
        <ecNumber evidence="7">2.5.1.145</ecNumber>
    </recommendedName>
</protein>
<dbReference type="EC" id="2.5.1.145" evidence="7"/>
<dbReference type="GO" id="GO:0008961">
    <property type="term" value="F:phosphatidylglycerol-prolipoprotein diacylglyceryl transferase activity"/>
    <property type="evidence" value="ECO:0007669"/>
    <property type="project" value="UniProtKB-UniRule"/>
</dbReference>
<dbReference type="RefSeq" id="WP_067236698.1">
    <property type="nucleotide sequence ID" value="NZ_LZMZ01000018.1"/>
</dbReference>
<evidence type="ECO:0000256" key="7">
    <source>
        <dbReference type="HAMAP-Rule" id="MF_01147"/>
    </source>
</evidence>
<comment type="caution">
    <text evidence="8">The sequence shown here is derived from an EMBL/GenBank/DDBJ whole genome shotgun (WGS) entry which is preliminary data.</text>
</comment>
<dbReference type="HAMAP" id="MF_01147">
    <property type="entry name" value="Lgt"/>
    <property type="match status" value="1"/>
</dbReference>
<comment type="catalytic activity">
    <reaction evidence="7">
        <text>L-cysteinyl-[prolipoprotein] + a 1,2-diacyl-sn-glycero-3-phospho-(1'-sn-glycerol) = an S-1,2-diacyl-sn-glyceryl-L-cysteinyl-[prolipoprotein] + sn-glycerol 1-phosphate + H(+)</text>
        <dbReference type="Rhea" id="RHEA:56712"/>
        <dbReference type="Rhea" id="RHEA-COMP:14679"/>
        <dbReference type="Rhea" id="RHEA-COMP:14680"/>
        <dbReference type="ChEBI" id="CHEBI:15378"/>
        <dbReference type="ChEBI" id="CHEBI:29950"/>
        <dbReference type="ChEBI" id="CHEBI:57685"/>
        <dbReference type="ChEBI" id="CHEBI:64716"/>
        <dbReference type="ChEBI" id="CHEBI:140658"/>
        <dbReference type="EC" id="2.5.1.145"/>
    </reaction>
</comment>
<organism evidence="8 9">
    <name type="scientific">Faucicola atlantae</name>
    <dbReference type="NCBI Taxonomy" id="34059"/>
    <lineage>
        <taxon>Bacteria</taxon>
        <taxon>Pseudomonadati</taxon>
        <taxon>Pseudomonadota</taxon>
        <taxon>Gammaproteobacteria</taxon>
        <taxon>Moraxellales</taxon>
        <taxon>Moraxellaceae</taxon>
        <taxon>Faucicola</taxon>
    </lineage>
</organism>
<comment type="similarity">
    <text evidence="1 7">Belongs to the Lgt family.</text>
</comment>
<evidence type="ECO:0000256" key="3">
    <source>
        <dbReference type="ARBA" id="ARBA00022679"/>
    </source>
</evidence>
<feature type="transmembrane region" description="Helical" evidence="7">
    <location>
        <begin position="268"/>
        <end position="284"/>
    </location>
</feature>
<dbReference type="OrthoDB" id="871140at2"/>
<dbReference type="STRING" id="34059.A9308_06695"/>
<dbReference type="Pfam" id="PF01790">
    <property type="entry name" value="LGT"/>
    <property type="match status" value="1"/>
</dbReference>
<feature type="transmembrane region" description="Helical" evidence="7">
    <location>
        <begin position="99"/>
        <end position="116"/>
    </location>
</feature>
<feature type="transmembrane region" description="Helical" evidence="7">
    <location>
        <begin position="55"/>
        <end position="79"/>
    </location>
</feature>
<reference evidence="8 9" key="1">
    <citation type="submission" date="2016-06" db="EMBL/GenBank/DDBJ databases">
        <title>Draft genome of Moraxella atlantae CCUG 66109.</title>
        <authorList>
            <person name="Salva-Serra F."/>
            <person name="Engstrom-Jakobsson H."/>
            <person name="Thorell K."/>
            <person name="Gonzales-Siles L."/>
            <person name="Karlsson R."/>
            <person name="Boulund F."/>
            <person name="Engstrand L."/>
            <person name="Kristiansson E."/>
            <person name="Moore E."/>
        </authorList>
    </citation>
    <scope>NUCLEOTIDE SEQUENCE [LARGE SCALE GENOMIC DNA]</scope>
    <source>
        <strain evidence="8 9">CCUG 66109</strain>
    </source>
</reference>
<evidence type="ECO:0000313" key="9">
    <source>
        <dbReference type="Proteomes" id="UP000092508"/>
    </source>
</evidence>
<dbReference type="PROSITE" id="PS01311">
    <property type="entry name" value="LGT"/>
    <property type="match status" value="1"/>
</dbReference>